<evidence type="ECO:0000313" key="1">
    <source>
        <dbReference type="EMBL" id="KAK9115696.1"/>
    </source>
</evidence>
<sequence length="72" mass="8193">MKSHYSFFIWNRRGTKPKENYSKWDLGKETPRLSSSRKVLIPSGCCGDLFRFTGSDDHAKLDKASATLLPSQ</sequence>
<gene>
    <name evidence="1" type="ORF">Sjap_014643</name>
</gene>
<protein>
    <submittedName>
        <fullName evidence="1">Uncharacterized protein</fullName>
    </submittedName>
</protein>
<comment type="caution">
    <text evidence="1">The sequence shown here is derived from an EMBL/GenBank/DDBJ whole genome shotgun (WGS) entry which is preliminary data.</text>
</comment>
<reference evidence="1 2" key="1">
    <citation type="submission" date="2024-01" db="EMBL/GenBank/DDBJ databases">
        <title>Genome assemblies of Stephania.</title>
        <authorList>
            <person name="Yang L."/>
        </authorList>
    </citation>
    <scope>NUCLEOTIDE SEQUENCE [LARGE SCALE GENOMIC DNA]</scope>
    <source>
        <strain evidence="1">QJT</strain>
        <tissue evidence="1">Leaf</tissue>
    </source>
</reference>
<dbReference type="AlphaFoldDB" id="A0AAP0IJ50"/>
<organism evidence="1 2">
    <name type="scientific">Stephania japonica</name>
    <dbReference type="NCBI Taxonomy" id="461633"/>
    <lineage>
        <taxon>Eukaryota</taxon>
        <taxon>Viridiplantae</taxon>
        <taxon>Streptophyta</taxon>
        <taxon>Embryophyta</taxon>
        <taxon>Tracheophyta</taxon>
        <taxon>Spermatophyta</taxon>
        <taxon>Magnoliopsida</taxon>
        <taxon>Ranunculales</taxon>
        <taxon>Menispermaceae</taxon>
        <taxon>Menispermoideae</taxon>
        <taxon>Cissampelideae</taxon>
        <taxon>Stephania</taxon>
    </lineage>
</organism>
<keyword evidence="2" id="KW-1185">Reference proteome</keyword>
<evidence type="ECO:0000313" key="2">
    <source>
        <dbReference type="Proteomes" id="UP001417504"/>
    </source>
</evidence>
<proteinExistence type="predicted"/>
<accession>A0AAP0IJ50</accession>
<name>A0AAP0IJ50_9MAGN</name>
<dbReference type="Proteomes" id="UP001417504">
    <property type="component" value="Unassembled WGS sequence"/>
</dbReference>
<dbReference type="EMBL" id="JBBNAE010000006">
    <property type="protein sequence ID" value="KAK9115696.1"/>
    <property type="molecule type" value="Genomic_DNA"/>
</dbReference>